<organism evidence="2 3">
    <name type="scientific">Mojavia pulchra JT2-VF2</name>
    <dbReference type="NCBI Taxonomy" id="287848"/>
    <lineage>
        <taxon>Bacteria</taxon>
        <taxon>Bacillati</taxon>
        <taxon>Cyanobacteriota</taxon>
        <taxon>Cyanophyceae</taxon>
        <taxon>Nostocales</taxon>
        <taxon>Nostocaceae</taxon>
    </lineage>
</organism>
<reference evidence="2" key="2">
    <citation type="journal article" date="2022" name="Microbiol. Resour. Announc.">
        <title>Metagenome Sequencing to Explore Phylogenomics of Terrestrial Cyanobacteria.</title>
        <authorList>
            <person name="Ward R.D."/>
            <person name="Stajich J.E."/>
            <person name="Johansen J.R."/>
            <person name="Huntemann M."/>
            <person name="Clum A."/>
            <person name="Foster B."/>
            <person name="Foster B."/>
            <person name="Roux S."/>
            <person name="Palaniappan K."/>
            <person name="Varghese N."/>
            <person name="Mukherjee S."/>
            <person name="Reddy T.B.K."/>
            <person name="Daum C."/>
            <person name="Copeland A."/>
            <person name="Chen I.A."/>
            <person name="Ivanova N.N."/>
            <person name="Kyrpides N.C."/>
            <person name="Shapiro N."/>
            <person name="Eloe-Fadrosh E.A."/>
            <person name="Pietrasiak N."/>
        </authorList>
    </citation>
    <scope>NUCLEOTIDE SEQUENCE</scope>
    <source>
        <strain evidence="2">JT2-VF2</strain>
    </source>
</reference>
<feature type="signal peptide" evidence="1">
    <location>
        <begin position="1"/>
        <end position="29"/>
    </location>
</feature>
<dbReference type="Proteomes" id="UP000715781">
    <property type="component" value="Unassembled WGS sequence"/>
</dbReference>
<protein>
    <submittedName>
        <fullName evidence="2">Uncharacterized protein</fullName>
    </submittedName>
</protein>
<dbReference type="EMBL" id="JAHHHN010000022">
    <property type="protein sequence ID" value="MBW4564486.1"/>
    <property type="molecule type" value="Genomic_DNA"/>
</dbReference>
<gene>
    <name evidence="2" type="ORF">KME32_25785</name>
</gene>
<comment type="caution">
    <text evidence="2">The sequence shown here is derived from an EMBL/GenBank/DDBJ whole genome shotgun (WGS) entry which is preliminary data.</text>
</comment>
<evidence type="ECO:0000313" key="2">
    <source>
        <dbReference type="EMBL" id="MBW4564486.1"/>
    </source>
</evidence>
<evidence type="ECO:0000256" key="1">
    <source>
        <dbReference type="SAM" id="SignalP"/>
    </source>
</evidence>
<name>A0A951Q4K4_9NOST</name>
<sequence>MNNLVKVTTLSGIVSSLTVAGIISATAQAQPQSAPGPISAPNVTLKVQRSAGTCPQTIGLWWFVLPYEGGAEHTVVADTRAFSDSAKLVSSNKQVVEFVSPLRDNYASCVGQIQNKEYTFYNVQFKNKQAYFRVDLRKINAPAKEISYKTVAASRPYVRWAVAD</sequence>
<accession>A0A951Q4K4</accession>
<evidence type="ECO:0000313" key="3">
    <source>
        <dbReference type="Proteomes" id="UP000715781"/>
    </source>
</evidence>
<dbReference type="AlphaFoldDB" id="A0A951Q4K4"/>
<reference evidence="2" key="1">
    <citation type="submission" date="2021-05" db="EMBL/GenBank/DDBJ databases">
        <authorList>
            <person name="Pietrasiak N."/>
            <person name="Ward R."/>
            <person name="Stajich J.E."/>
            <person name="Kurbessoian T."/>
        </authorList>
    </citation>
    <scope>NUCLEOTIDE SEQUENCE</scope>
    <source>
        <strain evidence="2">JT2-VF2</strain>
    </source>
</reference>
<proteinExistence type="predicted"/>
<feature type="chain" id="PRO_5036969088" evidence="1">
    <location>
        <begin position="30"/>
        <end position="164"/>
    </location>
</feature>
<keyword evidence="1" id="KW-0732">Signal</keyword>